<gene>
    <name evidence="1" type="ORF">KL86DYS1_30538</name>
</gene>
<sequence length="40" mass="4771">MCYEPDKVWSNVTGYYGIRRSSVYAKKNTENNILLYLFFS</sequence>
<dbReference type="AlphaFoldDB" id="A0A212JV13"/>
<evidence type="ECO:0008006" key="2">
    <source>
        <dbReference type="Google" id="ProtNLM"/>
    </source>
</evidence>
<reference evidence="1" key="1">
    <citation type="submission" date="2016-04" db="EMBL/GenBank/DDBJ databases">
        <authorList>
            <person name="Evans L.H."/>
            <person name="Alamgir A."/>
            <person name="Owens N."/>
            <person name="Weber N.D."/>
            <person name="Virtaneva K."/>
            <person name="Barbian K."/>
            <person name="Babar A."/>
            <person name="Rosenke K."/>
        </authorList>
    </citation>
    <scope>NUCLEOTIDE SEQUENCE</scope>
    <source>
        <strain evidence="1">86-1</strain>
    </source>
</reference>
<dbReference type="EMBL" id="FLUM01000003">
    <property type="protein sequence ID" value="SBW03299.1"/>
    <property type="molecule type" value="Genomic_DNA"/>
</dbReference>
<name>A0A212JV13_9BACT</name>
<evidence type="ECO:0000313" key="1">
    <source>
        <dbReference type="EMBL" id="SBW03299.1"/>
    </source>
</evidence>
<protein>
    <recommendedName>
        <fullName evidence="2">Transposase</fullName>
    </recommendedName>
</protein>
<proteinExistence type="predicted"/>
<accession>A0A212JV13</accession>
<organism evidence="1">
    <name type="scientific">uncultured Dysgonomonas sp</name>
    <dbReference type="NCBI Taxonomy" id="206096"/>
    <lineage>
        <taxon>Bacteria</taxon>
        <taxon>Pseudomonadati</taxon>
        <taxon>Bacteroidota</taxon>
        <taxon>Bacteroidia</taxon>
        <taxon>Bacteroidales</taxon>
        <taxon>Dysgonomonadaceae</taxon>
        <taxon>Dysgonomonas</taxon>
        <taxon>environmental samples</taxon>
    </lineage>
</organism>